<dbReference type="GO" id="GO:0004360">
    <property type="term" value="F:glutamine-fructose-6-phosphate transaminase (isomerizing) activity"/>
    <property type="evidence" value="ECO:0000318"/>
    <property type="project" value="GO_Central"/>
</dbReference>
<keyword evidence="3" id="KW-1185">Reference proteome</keyword>
<dbReference type="GO" id="GO:0097367">
    <property type="term" value="F:carbohydrate derivative binding"/>
    <property type="evidence" value="ECO:0007669"/>
    <property type="project" value="InterPro"/>
</dbReference>
<dbReference type="PROSITE" id="PS51464">
    <property type="entry name" value="SIS"/>
    <property type="match status" value="1"/>
</dbReference>
<accession>F0ZNZ9</accession>
<protein>
    <recommendedName>
        <fullName evidence="1">SIS domain-containing protein</fullName>
    </recommendedName>
</protein>
<dbReference type="AlphaFoldDB" id="F0ZNZ9"/>
<dbReference type="STRING" id="5786.F0ZNZ9"/>
<dbReference type="EMBL" id="GL871101">
    <property type="protein sequence ID" value="EGC34339.1"/>
    <property type="molecule type" value="Genomic_DNA"/>
</dbReference>
<dbReference type="PANTHER" id="PTHR10937:SF0">
    <property type="entry name" value="GLUTAMINE--FRUCTOSE-6-PHOSPHATE TRANSAMINASE (ISOMERIZING)"/>
    <property type="match status" value="1"/>
</dbReference>
<organism evidence="2 3">
    <name type="scientific">Dictyostelium purpureum</name>
    <name type="common">Slime mold</name>
    <dbReference type="NCBI Taxonomy" id="5786"/>
    <lineage>
        <taxon>Eukaryota</taxon>
        <taxon>Amoebozoa</taxon>
        <taxon>Evosea</taxon>
        <taxon>Eumycetozoa</taxon>
        <taxon>Dictyostelia</taxon>
        <taxon>Dictyosteliales</taxon>
        <taxon>Dictyosteliaceae</taxon>
        <taxon>Dictyostelium</taxon>
    </lineage>
</organism>
<dbReference type="Gene3D" id="3.40.50.10490">
    <property type="entry name" value="Glucose-6-phosphate isomerase like protein, domain 1"/>
    <property type="match status" value="2"/>
</dbReference>
<dbReference type="InterPro" id="IPR046348">
    <property type="entry name" value="SIS_dom_sf"/>
</dbReference>
<dbReference type="GO" id="GO:0006487">
    <property type="term" value="P:protein N-linked glycosylation"/>
    <property type="evidence" value="ECO:0000318"/>
    <property type="project" value="GO_Central"/>
</dbReference>
<dbReference type="Proteomes" id="UP000001064">
    <property type="component" value="Unassembled WGS sequence"/>
</dbReference>
<dbReference type="OMA" id="YHMYDMI"/>
<dbReference type="VEuPathDB" id="AmoebaDB:DICPUDRAFT_79907"/>
<evidence type="ECO:0000313" key="2">
    <source>
        <dbReference type="EMBL" id="EGC34339.1"/>
    </source>
</evidence>
<name>F0ZNZ9_DICPU</name>
<dbReference type="InParanoid" id="F0ZNZ9"/>
<sequence>MEDLRKKQPIRNPLRNQHPHNMYDMIMDTPVALERVLNEEAENIKSIAKVLSSRKKVYLIGIGTSLHAAQNAHFYLRNIAHVDCEAINSFEFISNPPFYLNKDDCAMIIFSHSGIKTFSYEAYMKNKELGIYTVLITSTESVIDQPMDAIIRTSKIEQSAAFTISHSCSTLCSLLLSVEIAKNRGIAIDNQAKLEEQIKQLPQIFRGINEKSTEDIKKWCDFANTRTLNYFIAYGANESNASEVSLKMQEATYTFYQGYNLEFYLHGPFVATNKDTCTTFVVTERTDKTKRAVERSIKALNAVLFVNGKGAVIIPESDTESISQITKDHADNLFILRSPSNILEPVSVLTNLYILQSMTYWMAVLKGTNPDSFKRQIPPNDTAFIKAGLIL</sequence>
<reference evidence="3" key="1">
    <citation type="journal article" date="2011" name="Genome Biol.">
        <title>Comparative genomics of the social amoebae Dictyostelium discoideum and Dictyostelium purpureum.</title>
        <authorList>
            <consortium name="US DOE Joint Genome Institute (JGI-PGF)"/>
            <person name="Sucgang R."/>
            <person name="Kuo A."/>
            <person name="Tian X."/>
            <person name="Salerno W."/>
            <person name="Parikh A."/>
            <person name="Feasley C.L."/>
            <person name="Dalin E."/>
            <person name="Tu H."/>
            <person name="Huang E."/>
            <person name="Barry K."/>
            <person name="Lindquist E."/>
            <person name="Shapiro H."/>
            <person name="Bruce D."/>
            <person name="Schmutz J."/>
            <person name="Salamov A."/>
            <person name="Fey P."/>
            <person name="Gaudet P."/>
            <person name="Anjard C."/>
            <person name="Babu M.M."/>
            <person name="Basu S."/>
            <person name="Bushmanova Y."/>
            <person name="van der Wel H."/>
            <person name="Katoh-Kurasawa M."/>
            <person name="Dinh C."/>
            <person name="Coutinho P.M."/>
            <person name="Saito T."/>
            <person name="Elias M."/>
            <person name="Schaap P."/>
            <person name="Kay R.R."/>
            <person name="Henrissat B."/>
            <person name="Eichinger L."/>
            <person name="Rivero F."/>
            <person name="Putnam N.H."/>
            <person name="West C.M."/>
            <person name="Loomis W.F."/>
            <person name="Chisholm R.L."/>
            <person name="Shaulsky G."/>
            <person name="Strassmann J.E."/>
            <person name="Queller D.C."/>
            <person name="Kuspa A."/>
            <person name="Grigoriev I.V."/>
        </authorList>
    </citation>
    <scope>NUCLEOTIDE SEQUENCE [LARGE SCALE GENOMIC DNA]</scope>
    <source>
        <strain evidence="3">QSDP1</strain>
    </source>
</reference>
<dbReference type="OrthoDB" id="15235at2759"/>
<proteinExistence type="predicted"/>
<feature type="domain" description="SIS" evidence="1">
    <location>
        <begin position="47"/>
        <end position="191"/>
    </location>
</feature>
<dbReference type="KEGG" id="dpp:DICPUDRAFT_79907"/>
<dbReference type="RefSeq" id="XP_003289132.1">
    <property type="nucleotide sequence ID" value="XM_003289084.1"/>
</dbReference>
<dbReference type="GO" id="GO:0006047">
    <property type="term" value="P:UDP-N-acetylglucosamine metabolic process"/>
    <property type="evidence" value="ECO:0000318"/>
    <property type="project" value="GO_Central"/>
</dbReference>
<evidence type="ECO:0000259" key="1">
    <source>
        <dbReference type="PROSITE" id="PS51464"/>
    </source>
</evidence>
<dbReference type="SUPFAM" id="SSF53697">
    <property type="entry name" value="SIS domain"/>
    <property type="match status" value="1"/>
</dbReference>
<dbReference type="GeneID" id="10500042"/>
<dbReference type="PANTHER" id="PTHR10937">
    <property type="entry name" value="GLUCOSAMINE--FRUCTOSE-6-PHOSPHATE AMINOTRANSFERASE, ISOMERIZING"/>
    <property type="match status" value="1"/>
</dbReference>
<dbReference type="GO" id="GO:0006002">
    <property type="term" value="P:fructose 6-phosphate metabolic process"/>
    <property type="evidence" value="ECO:0000318"/>
    <property type="project" value="GO_Central"/>
</dbReference>
<dbReference type="Pfam" id="PF01380">
    <property type="entry name" value="SIS"/>
    <property type="match status" value="1"/>
</dbReference>
<dbReference type="InterPro" id="IPR001347">
    <property type="entry name" value="SIS_dom"/>
</dbReference>
<gene>
    <name evidence="2" type="ORF">DICPUDRAFT_79907</name>
</gene>
<evidence type="ECO:0000313" key="3">
    <source>
        <dbReference type="Proteomes" id="UP000001064"/>
    </source>
</evidence>